<sequence>MMKQTFFDSHAHLDFEEFDHDREALFIKMKAEGIDRVLIPGVSPERWSRQLEIANQYQCFFGLGIHPWFIPPDLDKAIIHLEAQVNQHLSNPLFVAIGECGLDKLRSDFTVQVELCHQQLLLAKKYHLPVILHAVKCHAELIALLTKTKLPHGGVIHGFYGSVEIAKQYQLLGFKLGIGGLLLNPMAKKLHHVVSELPLDMFIIETDSPSMTPINSPEKRNSPLILPAIIEKMAFLRKKSTVLILEQVNKNTLQLYEL</sequence>
<evidence type="ECO:0000256" key="2">
    <source>
        <dbReference type="ARBA" id="ARBA00022801"/>
    </source>
</evidence>
<dbReference type="InterPro" id="IPR032466">
    <property type="entry name" value="Metal_Hydrolase"/>
</dbReference>
<keyword evidence="2 3" id="KW-0378">Hydrolase</keyword>
<organism evidence="3 4">
    <name type="scientific">Shewanella subflava</name>
    <dbReference type="NCBI Taxonomy" id="2986476"/>
    <lineage>
        <taxon>Bacteria</taxon>
        <taxon>Pseudomonadati</taxon>
        <taxon>Pseudomonadota</taxon>
        <taxon>Gammaproteobacteria</taxon>
        <taxon>Alteromonadales</taxon>
        <taxon>Shewanellaceae</taxon>
        <taxon>Shewanella</taxon>
    </lineage>
</organism>
<evidence type="ECO:0000313" key="3">
    <source>
        <dbReference type="EMBL" id="MCW3172556.1"/>
    </source>
</evidence>
<dbReference type="InterPro" id="IPR001130">
    <property type="entry name" value="TatD-like"/>
</dbReference>
<protein>
    <submittedName>
        <fullName evidence="3">TatD family hydrolase</fullName>
    </submittedName>
</protein>
<gene>
    <name evidence="3" type="ORF">OHT75_08700</name>
</gene>
<dbReference type="GO" id="GO:0016787">
    <property type="term" value="F:hydrolase activity"/>
    <property type="evidence" value="ECO:0007669"/>
    <property type="project" value="UniProtKB-KW"/>
</dbReference>
<comment type="similarity">
    <text evidence="1">Belongs to the metallo-dependent hydrolases superfamily. TatD-type hydrolase family.</text>
</comment>
<keyword evidence="4" id="KW-1185">Reference proteome</keyword>
<dbReference type="Pfam" id="PF01026">
    <property type="entry name" value="TatD_DNase"/>
    <property type="match status" value="1"/>
</dbReference>
<dbReference type="EMBL" id="JAPDMX010000023">
    <property type="protein sequence ID" value="MCW3172556.1"/>
    <property type="molecule type" value="Genomic_DNA"/>
</dbReference>
<reference evidence="3" key="1">
    <citation type="submission" date="2022-10" db="EMBL/GenBank/DDBJ databases">
        <title>Shewanella flava sp. nov, isolated from the estuary of the Fenhe River into the Yellow River.</title>
        <authorList>
            <person name="Li Y."/>
        </authorList>
    </citation>
    <scope>NUCLEOTIDE SEQUENCE</scope>
    <source>
        <strain evidence="3">FYR11-62</strain>
    </source>
</reference>
<dbReference type="PIRSF" id="PIRSF005902">
    <property type="entry name" value="DNase_TatD"/>
    <property type="match status" value="1"/>
</dbReference>
<dbReference type="PANTHER" id="PTHR46124">
    <property type="entry name" value="D-AMINOACYL-TRNA DEACYLASE"/>
    <property type="match status" value="1"/>
</dbReference>
<dbReference type="InterPro" id="IPR018228">
    <property type="entry name" value="DNase_TatD-rel_CS"/>
</dbReference>
<dbReference type="PANTHER" id="PTHR46124:SF3">
    <property type="entry name" value="HYDROLASE"/>
    <property type="match status" value="1"/>
</dbReference>
<name>A0ABT3I915_9GAMM</name>
<dbReference type="Gene3D" id="3.20.20.140">
    <property type="entry name" value="Metal-dependent hydrolases"/>
    <property type="match status" value="1"/>
</dbReference>
<dbReference type="Proteomes" id="UP001163714">
    <property type="component" value="Unassembled WGS sequence"/>
</dbReference>
<dbReference type="SUPFAM" id="SSF51556">
    <property type="entry name" value="Metallo-dependent hydrolases"/>
    <property type="match status" value="1"/>
</dbReference>
<dbReference type="RefSeq" id="WP_264726100.1">
    <property type="nucleotide sequence ID" value="NZ_JAPDMX010000023.1"/>
</dbReference>
<proteinExistence type="inferred from homology"/>
<comment type="caution">
    <text evidence="3">The sequence shown here is derived from an EMBL/GenBank/DDBJ whole genome shotgun (WGS) entry which is preliminary data.</text>
</comment>
<dbReference type="PROSITE" id="PS01137">
    <property type="entry name" value="TATD_1"/>
    <property type="match status" value="1"/>
</dbReference>
<dbReference type="CDD" id="cd01310">
    <property type="entry name" value="TatD_DNAse"/>
    <property type="match status" value="1"/>
</dbReference>
<evidence type="ECO:0000256" key="1">
    <source>
        <dbReference type="ARBA" id="ARBA00009275"/>
    </source>
</evidence>
<evidence type="ECO:0000313" key="4">
    <source>
        <dbReference type="Proteomes" id="UP001163714"/>
    </source>
</evidence>
<accession>A0ABT3I915</accession>